<organism evidence="1 2">
    <name type="scientific">Ajellomyces capsulatus (strain H143)</name>
    <name type="common">Darling's disease fungus</name>
    <name type="synonym">Histoplasma capsulatum</name>
    <dbReference type="NCBI Taxonomy" id="544712"/>
    <lineage>
        <taxon>Eukaryota</taxon>
        <taxon>Fungi</taxon>
        <taxon>Dikarya</taxon>
        <taxon>Ascomycota</taxon>
        <taxon>Pezizomycotina</taxon>
        <taxon>Eurotiomycetes</taxon>
        <taxon>Eurotiomycetidae</taxon>
        <taxon>Onygenales</taxon>
        <taxon>Ajellomycetaceae</taxon>
        <taxon>Histoplasma</taxon>
    </lineage>
</organism>
<dbReference type="VEuPathDB" id="FungiDB:HCDG_06259"/>
<dbReference type="AlphaFoldDB" id="C6HIA9"/>
<protein>
    <submittedName>
        <fullName evidence="1">Uncharacterized protein</fullName>
    </submittedName>
</protein>
<accession>C6HIA9</accession>
<dbReference type="Proteomes" id="UP000002624">
    <property type="component" value="Unassembled WGS sequence"/>
</dbReference>
<proteinExistence type="predicted"/>
<reference evidence="2" key="1">
    <citation type="submission" date="2009-05" db="EMBL/GenBank/DDBJ databases">
        <title>The genome sequence of Ajellomyces capsulatus strain H143.</title>
        <authorList>
            <person name="Champion M."/>
            <person name="Cuomo C.A."/>
            <person name="Ma L.-J."/>
            <person name="Henn M.R."/>
            <person name="Sil A."/>
            <person name="Goldman B."/>
            <person name="Young S.K."/>
            <person name="Kodira C.D."/>
            <person name="Zeng Q."/>
            <person name="Koehrsen M."/>
            <person name="Alvarado L."/>
            <person name="Berlin A.M."/>
            <person name="Borenstein D."/>
            <person name="Chen Z."/>
            <person name="Engels R."/>
            <person name="Freedman E."/>
            <person name="Gellesch M."/>
            <person name="Goldberg J."/>
            <person name="Griggs A."/>
            <person name="Gujja S."/>
            <person name="Heiman D.I."/>
            <person name="Hepburn T.A."/>
            <person name="Howarth C."/>
            <person name="Jen D."/>
            <person name="Larson L."/>
            <person name="Lewis B."/>
            <person name="Mehta T."/>
            <person name="Park D."/>
            <person name="Pearson M."/>
            <person name="Roberts A."/>
            <person name="Saif S."/>
            <person name="Shea T.D."/>
            <person name="Shenoy N."/>
            <person name="Sisk P."/>
            <person name="Stolte C."/>
            <person name="Sykes S."/>
            <person name="Walk T."/>
            <person name="White J."/>
            <person name="Yandava C."/>
            <person name="Klein B."/>
            <person name="McEwen J.G."/>
            <person name="Puccia R."/>
            <person name="Goldman G.H."/>
            <person name="Felipe M.S."/>
            <person name="Nino-Vega G."/>
            <person name="San-Blas G."/>
            <person name="Taylor J.W."/>
            <person name="Mendoza L."/>
            <person name="Galagan J.E."/>
            <person name="Nusbaum C."/>
            <person name="Birren B.W."/>
        </authorList>
    </citation>
    <scope>NUCLEOTIDE SEQUENCE [LARGE SCALE GENOMIC DNA]</scope>
    <source>
        <strain evidence="2">H143</strain>
    </source>
</reference>
<evidence type="ECO:0000313" key="1">
    <source>
        <dbReference type="EMBL" id="EER40037.1"/>
    </source>
</evidence>
<sequence length="113" mass="13024">MHICNHTFVGSIWNRTTHFHQMLVEIRDVVIKSCIAVLGVNSTIQTFSAERAADKMGIWIWNELNLLNIIPKVDTELMQLIGVHYLELFLSNIALNASSQQSTFAYPTFIFRW</sequence>
<evidence type="ECO:0000313" key="2">
    <source>
        <dbReference type="Proteomes" id="UP000002624"/>
    </source>
</evidence>
<gene>
    <name evidence="1" type="ORF">HCDG_06259</name>
</gene>
<name>C6HIA9_AJECH</name>
<dbReference type="EMBL" id="GG692428">
    <property type="protein sequence ID" value="EER40037.1"/>
    <property type="molecule type" value="Genomic_DNA"/>
</dbReference>
<dbReference type="HOGENOM" id="CLU_2132781_0_0_1"/>